<keyword evidence="3" id="KW-1185">Reference proteome</keyword>
<accession>A0A2S4PUX1</accession>
<evidence type="ECO:0000313" key="3">
    <source>
        <dbReference type="Proteomes" id="UP000237438"/>
    </source>
</evidence>
<comment type="caution">
    <text evidence="2">The sequence shown here is derived from an EMBL/GenBank/DDBJ whole genome shotgun (WGS) entry which is preliminary data.</text>
</comment>
<gene>
    <name evidence="2" type="ORF">EPUL_004788</name>
</gene>
<dbReference type="Gene3D" id="3.30.420.10">
    <property type="entry name" value="Ribonuclease H-like superfamily/Ribonuclease H"/>
    <property type="match status" value="1"/>
</dbReference>
<reference evidence="2 3" key="1">
    <citation type="submission" date="2017-10" db="EMBL/GenBank/DDBJ databases">
        <title>Development of genomic resources for the powdery mildew, Erysiphe pulchra.</title>
        <authorList>
            <person name="Wadl P.A."/>
            <person name="Mack B.M."/>
            <person name="Moore G."/>
            <person name="Beltz S.B."/>
        </authorList>
    </citation>
    <scope>NUCLEOTIDE SEQUENCE [LARGE SCALE GENOMIC DNA]</scope>
    <source>
        <strain evidence="2">Cflorida</strain>
    </source>
</reference>
<dbReference type="InterPro" id="IPR012337">
    <property type="entry name" value="RNaseH-like_sf"/>
</dbReference>
<dbReference type="Proteomes" id="UP000237438">
    <property type="component" value="Unassembled WGS sequence"/>
</dbReference>
<feature type="domain" description="RNase H type-1" evidence="1">
    <location>
        <begin position="111"/>
        <end position="248"/>
    </location>
</feature>
<dbReference type="OrthoDB" id="5077812at2759"/>
<dbReference type="SUPFAM" id="SSF53098">
    <property type="entry name" value="Ribonuclease H-like"/>
    <property type="match status" value="1"/>
</dbReference>
<organism evidence="2 3">
    <name type="scientific">Erysiphe pulchra</name>
    <dbReference type="NCBI Taxonomy" id="225359"/>
    <lineage>
        <taxon>Eukaryota</taxon>
        <taxon>Fungi</taxon>
        <taxon>Dikarya</taxon>
        <taxon>Ascomycota</taxon>
        <taxon>Pezizomycotina</taxon>
        <taxon>Leotiomycetes</taxon>
        <taxon>Erysiphales</taxon>
        <taxon>Erysiphaceae</taxon>
        <taxon>Erysiphe</taxon>
    </lineage>
</organism>
<dbReference type="AlphaFoldDB" id="A0A2S4PUX1"/>
<evidence type="ECO:0000313" key="2">
    <source>
        <dbReference type="EMBL" id="POS85841.1"/>
    </source>
</evidence>
<protein>
    <recommendedName>
        <fullName evidence="1">RNase H type-1 domain-containing protein</fullName>
    </recommendedName>
</protein>
<dbReference type="InterPro" id="IPR036397">
    <property type="entry name" value="RNaseH_sf"/>
</dbReference>
<name>A0A2S4PUX1_9PEZI</name>
<dbReference type="GO" id="GO:0003676">
    <property type="term" value="F:nucleic acid binding"/>
    <property type="evidence" value="ECO:0007669"/>
    <property type="project" value="InterPro"/>
</dbReference>
<proteinExistence type="predicted"/>
<evidence type="ECO:0000259" key="1">
    <source>
        <dbReference type="Pfam" id="PF00075"/>
    </source>
</evidence>
<sequence length="277" mass="31142">MGSNIIKPNDHKRWVGISLERKLNFKEHVRRACQRSRVVTDHVNRLCNTVRGTNPMLQRKAIQGTALATLFYSSETCQRNARFEIGTIGRDDRALDHSYWELALEHGLFDLTVYSDGSVNKDGLGGLAGAAYCIFCRPHSEFAHGLVPLGCTAEIHRALEGLRAALKHVMVKLATELKICLDNEEAALQLNTGVTTLISSGQIAEFQSLRKKWKNRARSRVSEAGKVTVRWVPSYSKIRRNERADLRADFLTKIACITQTTHTQASAARARRLMDER</sequence>
<dbReference type="EMBL" id="PEDP01000482">
    <property type="protein sequence ID" value="POS85841.1"/>
    <property type="molecule type" value="Genomic_DNA"/>
</dbReference>
<dbReference type="InterPro" id="IPR002156">
    <property type="entry name" value="RNaseH_domain"/>
</dbReference>
<dbReference type="GO" id="GO:0004523">
    <property type="term" value="F:RNA-DNA hybrid ribonuclease activity"/>
    <property type="evidence" value="ECO:0007669"/>
    <property type="project" value="InterPro"/>
</dbReference>
<dbReference type="Pfam" id="PF00075">
    <property type="entry name" value="RNase_H"/>
    <property type="match status" value="1"/>
</dbReference>